<gene>
    <name evidence="3" type="ORF">PGTUg99_022282</name>
</gene>
<sequence>MIRSVLHWFILVMRLFGWWASCGGSRSYVLALEATGSRSSHYSYHELLSDGTSFVDRPSQRLSCQESSTPTESVPFPLNSEGQRYRETGKRKQIADTEEMSSQSMRATREDGTWPGPSGSSTTGPADRTQLFKPKPIRTAERRFSKTIKKISLANPKSRGSAFTEYGPSLSQPEKDRSNSPIILDSQHDMLNSQHTPQEFIQPDPTTHDAPTAGNPIAIDHPREDQEPATSQPPVVPQIVVPSSKDPQKHLDAGESQPSIIPPAVKPVKEKTKKHQRPKKVKKLVLLSELISPSVEPPSIAPSSVEPPSIAPSSVEPPSIAPSSVEPPSIAPSSVEPPSIAPPSVVLPPIVRPSIAPPPVVRPSVAPPCAAVGCATVDCAVVNGPAVYGATVYGAAVDCAVVNCPAVYGAAVYGAAVYGAAVYGAAVYGAAVYGAAVYGAVVNRAAFLYCSAIYSTAIFDANKQKFE</sequence>
<dbReference type="AlphaFoldDB" id="A0A5B0R5P0"/>
<accession>A0A5B0R5P0</accession>
<comment type="caution">
    <text evidence="3">The sequence shown here is derived from an EMBL/GenBank/DDBJ whole genome shotgun (WGS) entry which is preliminary data.</text>
</comment>
<feature type="compositionally biased region" description="Polar residues" evidence="1">
    <location>
        <begin position="62"/>
        <end position="72"/>
    </location>
</feature>
<evidence type="ECO:0000256" key="1">
    <source>
        <dbReference type="SAM" id="MobiDB-lite"/>
    </source>
</evidence>
<feature type="chain" id="PRO_5022998615" evidence="2">
    <location>
        <begin position="21"/>
        <end position="467"/>
    </location>
</feature>
<reference evidence="3 4" key="1">
    <citation type="submission" date="2019-05" db="EMBL/GenBank/DDBJ databases">
        <title>Emergence of the Ug99 lineage of the wheat stem rust pathogen through somatic hybridization.</title>
        <authorList>
            <person name="Li F."/>
            <person name="Upadhyaya N.M."/>
            <person name="Sperschneider J."/>
            <person name="Matny O."/>
            <person name="Nguyen-Phuc H."/>
            <person name="Mago R."/>
            <person name="Raley C."/>
            <person name="Miller M.E."/>
            <person name="Silverstein K.A.T."/>
            <person name="Henningsen E."/>
            <person name="Hirsch C.D."/>
            <person name="Visser B."/>
            <person name="Pretorius Z.A."/>
            <person name="Steffenson B.J."/>
            <person name="Schwessinger B."/>
            <person name="Dodds P.N."/>
            <person name="Figueroa M."/>
        </authorList>
    </citation>
    <scope>NUCLEOTIDE SEQUENCE [LARGE SCALE GENOMIC DNA]</scope>
    <source>
        <strain evidence="3 4">Ug99</strain>
    </source>
</reference>
<feature type="compositionally biased region" description="Basic and acidic residues" evidence="1">
    <location>
        <begin position="83"/>
        <end position="95"/>
    </location>
</feature>
<dbReference type="EMBL" id="VDEP01000241">
    <property type="protein sequence ID" value="KAA1120820.1"/>
    <property type="molecule type" value="Genomic_DNA"/>
</dbReference>
<keyword evidence="2" id="KW-0732">Signal</keyword>
<feature type="compositionally biased region" description="Basic residues" evidence="1">
    <location>
        <begin position="271"/>
        <end position="281"/>
    </location>
</feature>
<organism evidence="3 4">
    <name type="scientific">Puccinia graminis f. sp. tritici</name>
    <dbReference type="NCBI Taxonomy" id="56615"/>
    <lineage>
        <taxon>Eukaryota</taxon>
        <taxon>Fungi</taxon>
        <taxon>Dikarya</taxon>
        <taxon>Basidiomycota</taxon>
        <taxon>Pucciniomycotina</taxon>
        <taxon>Pucciniomycetes</taxon>
        <taxon>Pucciniales</taxon>
        <taxon>Pucciniaceae</taxon>
        <taxon>Puccinia</taxon>
    </lineage>
</organism>
<feature type="region of interest" description="Disordered" evidence="1">
    <location>
        <begin position="294"/>
        <end position="336"/>
    </location>
</feature>
<evidence type="ECO:0000313" key="3">
    <source>
        <dbReference type="EMBL" id="KAA1120820.1"/>
    </source>
</evidence>
<feature type="region of interest" description="Disordered" evidence="1">
    <location>
        <begin position="62"/>
        <end position="181"/>
    </location>
</feature>
<evidence type="ECO:0000256" key="2">
    <source>
        <dbReference type="SAM" id="SignalP"/>
    </source>
</evidence>
<name>A0A5B0R5P0_PUCGR</name>
<feature type="region of interest" description="Disordered" evidence="1">
    <location>
        <begin position="197"/>
        <end position="281"/>
    </location>
</feature>
<evidence type="ECO:0000313" key="4">
    <source>
        <dbReference type="Proteomes" id="UP000325313"/>
    </source>
</evidence>
<dbReference type="Proteomes" id="UP000325313">
    <property type="component" value="Unassembled WGS sequence"/>
</dbReference>
<protein>
    <submittedName>
        <fullName evidence="3">Uncharacterized protein</fullName>
    </submittedName>
</protein>
<feature type="signal peptide" evidence="2">
    <location>
        <begin position="1"/>
        <end position="20"/>
    </location>
</feature>
<proteinExistence type="predicted"/>